<dbReference type="PANTHER" id="PTHR15615">
    <property type="match status" value="1"/>
</dbReference>
<dbReference type="GO" id="GO:0005634">
    <property type="term" value="C:nucleus"/>
    <property type="evidence" value="ECO:0007669"/>
    <property type="project" value="TreeGrafter"/>
</dbReference>
<dbReference type="Pfam" id="PF08613">
    <property type="entry name" value="Cyclin"/>
    <property type="match status" value="1"/>
</dbReference>
<comment type="caution">
    <text evidence="1">The sequence shown here is derived from an EMBL/GenBank/DDBJ whole genome shotgun (WGS) entry which is preliminary data.</text>
</comment>
<organism evidence="1 2">
    <name type="scientific">Basidiobolus meristosporus CBS 931.73</name>
    <dbReference type="NCBI Taxonomy" id="1314790"/>
    <lineage>
        <taxon>Eukaryota</taxon>
        <taxon>Fungi</taxon>
        <taxon>Fungi incertae sedis</taxon>
        <taxon>Zoopagomycota</taxon>
        <taxon>Entomophthoromycotina</taxon>
        <taxon>Basidiobolomycetes</taxon>
        <taxon>Basidiobolales</taxon>
        <taxon>Basidiobolaceae</taxon>
        <taxon>Basidiobolus</taxon>
    </lineage>
</organism>
<evidence type="ECO:0000313" key="2">
    <source>
        <dbReference type="Proteomes" id="UP000193498"/>
    </source>
</evidence>
<feature type="non-terminal residue" evidence="1">
    <location>
        <position position="1"/>
    </location>
</feature>
<dbReference type="InterPro" id="IPR013922">
    <property type="entry name" value="Cyclin_PHO80-like"/>
</dbReference>
<keyword evidence="2" id="KW-1185">Reference proteome</keyword>
<dbReference type="STRING" id="1314790.A0A1Y1YXF3"/>
<protein>
    <recommendedName>
        <fullName evidence="3">Cyclin N-terminal domain-containing protein</fullName>
    </recommendedName>
</protein>
<dbReference type="InParanoid" id="A0A1Y1YXF3"/>
<reference evidence="1 2" key="1">
    <citation type="submission" date="2016-07" db="EMBL/GenBank/DDBJ databases">
        <title>Pervasive Adenine N6-methylation of Active Genes in Fungi.</title>
        <authorList>
            <consortium name="DOE Joint Genome Institute"/>
            <person name="Mondo S.J."/>
            <person name="Dannebaum R.O."/>
            <person name="Kuo R.C."/>
            <person name="Labutti K."/>
            <person name="Haridas S."/>
            <person name="Kuo A."/>
            <person name="Salamov A."/>
            <person name="Ahrendt S.R."/>
            <person name="Lipzen A."/>
            <person name="Sullivan W."/>
            <person name="Andreopoulos W.B."/>
            <person name="Clum A."/>
            <person name="Lindquist E."/>
            <person name="Daum C."/>
            <person name="Ramamoorthy G.K."/>
            <person name="Gryganskyi A."/>
            <person name="Culley D."/>
            <person name="Magnuson J.K."/>
            <person name="James T.Y."/>
            <person name="O'Malley M.A."/>
            <person name="Stajich J.E."/>
            <person name="Spatafora J.W."/>
            <person name="Visel A."/>
            <person name="Grigoriev I.V."/>
        </authorList>
    </citation>
    <scope>NUCLEOTIDE SEQUENCE [LARGE SCALE GENOMIC DNA]</scope>
    <source>
        <strain evidence="1 2">CBS 931.73</strain>
    </source>
</reference>
<evidence type="ECO:0008006" key="3">
    <source>
        <dbReference type="Google" id="ProtNLM"/>
    </source>
</evidence>
<dbReference type="InterPro" id="IPR036915">
    <property type="entry name" value="Cyclin-like_sf"/>
</dbReference>
<dbReference type="Gene3D" id="1.10.472.10">
    <property type="entry name" value="Cyclin-like"/>
    <property type="match status" value="1"/>
</dbReference>
<dbReference type="GO" id="GO:0019901">
    <property type="term" value="F:protein kinase binding"/>
    <property type="evidence" value="ECO:0007669"/>
    <property type="project" value="InterPro"/>
</dbReference>
<dbReference type="SUPFAM" id="SSF47954">
    <property type="entry name" value="Cyclin-like"/>
    <property type="match status" value="1"/>
</dbReference>
<accession>A0A1Y1YXF3</accession>
<proteinExistence type="predicted"/>
<dbReference type="OrthoDB" id="286814at2759"/>
<feature type="non-terminal residue" evidence="1">
    <location>
        <position position="126"/>
    </location>
</feature>
<name>A0A1Y1YXF3_9FUNG</name>
<dbReference type="PANTHER" id="PTHR15615:SF27">
    <property type="entry name" value="PHO85 CYCLIN CLG1"/>
    <property type="match status" value="1"/>
</dbReference>
<dbReference type="CDD" id="cd20557">
    <property type="entry name" value="CYCLIN_ScPCL1-like"/>
    <property type="match status" value="1"/>
</dbReference>
<dbReference type="Proteomes" id="UP000193498">
    <property type="component" value="Unassembled WGS sequence"/>
</dbReference>
<dbReference type="AlphaFoldDB" id="A0A1Y1YXF3"/>
<gene>
    <name evidence="1" type="ORF">K493DRAFT_191005</name>
</gene>
<dbReference type="GO" id="GO:0000307">
    <property type="term" value="C:cyclin-dependent protein kinase holoenzyme complex"/>
    <property type="evidence" value="ECO:0007669"/>
    <property type="project" value="TreeGrafter"/>
</dbReference>
<dbReference type="GO" id="GO:0016538">
    <property type="term" value="F:cyclin-dependent protein serine/threonine kinase regulator activity"/>
    <property type="evidence" value="ECO:0007669"/>
    <property type="project" value="TreeGrafter"/>
</dbReference>
<dbReference type="EMBL" id="MCFE01000054">
    <property type="protein sequence ID" value="ORY02718.1"/>
    <property type="molecule type" value="Genomic_DNA"/>
</dbReference>
<sequence length="126" mass="14577">SKFVSSLVTRLWYGNAGVDTTMLVAFCERVLSWCDSSPSNIYLALMYLQRLKQYCPRLSGGRGSEVRIFAVALLLASKYLEDRPFNNRTWSVITGLDSYEIGVMEREFLSCIQYQLHVSEAEFRRW</sequence>
<evidence type="ECO:0000313" key="1">
    <source>
        <dbReference type="EMBL" id="ORY02718.1"/>
    </source>
</evidence>